<dbReference type="InterPro" id="IPR000223">
    <property type="entry name" value="Pept_S26A_signal_pept_1"/>
</dbReference>
<dbReference type="GO" id="GO:0016020">
    <property type="term" value="C:membrane"/>
    <property type="evidence" value="ECO:0007669"/>
    <property type="project" value="UniProtKB-SubCell"/>
</dbReference>
<dbReference type="PRINTS" id="PR00727">
    <property type="entry name" value="LEADERPTASE"/>
</dbReference>
<sequence length="208" mass="23183">MQISSRHKNRIFFIGLPMLVVLSAILIRLCLVTTYRVQGDAMMPTYKSGKLLWINRQATPERGDVVVIKHQKKGERSAQHYLARLIGLPGDSLDLSPNGVLVNRRKLEVPSSLLPREAYSFVVPRSGRTYRLTPLSLVPCRGAIAQEGGEGISFHQGKLYRDGAETVFFHFRRDYYWLLADNPASGPDSRHLGIIPAESIVGVVMGAN</sequence>
<evidence type="ECO:0000256" key="2">
    <source>
        <dbReference type="ARBA" id="ARBA00019232"/>
    </source>
</evidence>
<dbReference type="InterPro" id="IPR019533">
    <property type="entry name" value="Peptidase_S26"/>
</dbReference>
<dbReference type="GO" id="GO:0006465">
    <property type="term" value="P:signal peptide processing"/>
    <property type="evidence" value="ECO:0007669"/>
    <property type="project" value="InterPro"/>
</dbReference>
<dbReference type="Proteomes" id="UP000245462">
    <property type="component" value="Unassembled WGS sequence"/>
</dbReference>
<dbReference type="OrthoDB" id="9802919at2"/>
<dbReference type="EMBL" id="QEKY01000007">
    <property type="protein sequence ID" value="PVZ10651.1"/>
    <property type="molecule type" value="Genomic_DNA"/>
</dbReference>
<evidence type="ECO:0000256" key="1">
    <source>
        <dbReference type="ARBA" id="ARBA00009370"/>
    </source>
</evidence>
<dbReference type="InterPro" id="IPR036286">
    <property type="entry name" value="LexA/Signal_pep-like_sf"/>
</dbReference>
<evidence type="ECO:0000259" key="4">
    <source>
        <dbReference type="Pfam" id="PF10502"/>
    </source>
</evidence>
<comment type="caution">
    <text evidence="5">The sequence shown here is derived from an EMBL/GenBank/DDBJ whole genome shotgun (WGS) entry which is preliminary data.</text>
</comment>
<proteinExistence type="inferred from homology"/>
<evidence type="ECO:0000256" key="3">
    <source>
        <dbReference type="RuleBase" id="RU362042"/>
    </source>
</evidence>
<dbReference type="SUPFAM" id="SSF51306">
    <property type="entry name" value="LexA/Signal peptidase"/>
    <property type="match status" value="1"/>
</dbReference>
<dbReference type="GO" id="GO:0009003">
    <property type="term" value="F:signal peptidase activity"/>
    <property type="evidence" value="ECO:0007669"/>
    <property type="project" value="UniProtKB-EC"/>
</dbReference>
<dbReference type="AlphaFoldDB" id="A0A2U1FEM6"/>
<dbReference type="PANTHER" id="PTHR43390">
    <property type="entry name" value="SIGNAL PEPTIDASE I"/>
    <property type="match status" value="1"/>
</dbReference>
<comment type="subcellular location">
    <subcellularLocation>
        <location evidence="3">Membrane</location>
        <topology evidence="3">Single-pass type II membrane protein</topology>
    </subcellularLocation>
</comment>
<comment type="catalytic activity">
    <reaction evidence="3">
        <text>Cleavage of hydrophobic, N-terminal signal or leader sequences from secreted and periplasmic proteins.</text>
        <dbReference type="EC" id="3.4.21.89"/>
    </reaction>
</comment>
<dbReference type="GO" id="GO:0004252">
    <property type="term" value="F:serine-type endopeptidase activity"/>
    <property type="evidence" value="ECO:0007669"/>
    <property type="project" value="InterPro"/>
</dbReference>
<name>A0A2U1FEM6_9PORP</name>
<evidence type="ECO:0000313" key="6">
    <source>
        <dbReference type="Proteomes" id="UP000245462"/>
    </source>
</evidence>
<dbReference type="Gene3D" id="2.10.109.10">
    <property type="entry name" value="Umud Fragment, subunit A"/>
    <property type="match status" value="1"/>
</dbReference>
<accession>A0A2U1FEM6</accession>
<feature type="domain" description="Peptidase S26" evidence="4">
    <location>
        <begin position="18"/>
        <end position="204"/>
    </location>
</feature>
<reference evidence="5 6" key="1">
    <citation type="submission" date="2018-04" db="EMBL/GenBank/DDBJ databases">
        <title>Genomic Encyclopedia of Type Strains, Phase IV (KMG-IV): sequencing the most valuable type-strain genomes for metagenomic binning, comparative biology and taxonomic classification.</title>
        <authorList>
            <person name="Goeker M."/>
        </authorList>
    </citation>
    <scope>NUCLEOTIDE SEQUENCE [LARGE SCALE GENOMIC DNA]</scope>
    <source>
        <strain evidence="5 6">DSM 28520</strain>
    </source>
</reference>
<dbReference type="Pfam" id="PF10502">
    <property type="entry name" value="Peptidase_S26"/>
    <property type="match status" value="1"/>
</dbReference>
<keyword evidence="3" id="KW-0812">Transmembrane</keyword>
<gene>
    <name evidence="5" type="ORF">C7382_10716</name>
</gene>
<keyword evidence="3" id="KW-0378">Hydrolase</keyword>
<dbReference type="NCBIfam" id="TIGR02227">
    <property type="entry name" value="sigpep_I_bact"/>
    <property type="match status" value="1"/>
</dbReference>
<dbReference type="PANTHER" id="PTHR43390:SF1">
    <property type="entry name" value="CHLOROPLAST PROCESSING PEPTIDASE"/>
    <property type="match status" value="1"/>
</dbReference>
<dbReference type="CDD" id="cd06462">
    <property type="entry name" value="Peptidase_S24_S26"/>
    <property type="match status" value="1"/>
</dbReference>
<keyword evidence="3" id="KW-1133">Transmembrane helix</keyword>
<evidence type="ECO:0000313" key="5">
    <source>
        <dbReference type="EMBL" id="PVZ10651.1"/>
    </source>
</evidence>
<feature type="transmembrane region" description="Helical" evidence="3">
    <location>
        <begin position="12"/>
        <end position="35"/>
    </location>
</feature>
<keyword evidence="3" id="KW-0645">Protease</keyword>
<keyword evidence="3" id="KW-0472">Membrane</keyword>
<dbReference type="EC" id="3.4.21.89" evidence="3"/>
<protein>
    <recommendedName>
        <fullName evidence="2 3">Signal peptidase I</fullName>
        <ecNumber evidence="3">3.4.21.89</ecNumber>
    </recommendedName>
</protein>
<keyword evidence="6" id="KW-1185">Reference proteome</keyword>
<comment type="similarity">
    <text evidence="1 3">Belongs to the peptidase S26 family.</text>
</comment>
<organism evidence="5 6">
    <name type="scientific">Porphyromonas loveana</name>
    <dbReference type="NCBI Taxonomy" id="1884669"/>
    <lineage>
        <taxon>Bacteria</taxon>
        <taxon>Pseudomonadati</taxon>
        <taxon>Bacteroidota</taxon>
        <taxon>Bacteroidia</taxon>
        <taxon>Bacteroidales</taxon>
        <taxon>Porphyromonadaceae</taxon>
        <taxon>Porphyromonas</taxon>
    </lineage>
</organism>